<dbReference type="GO" id="GO:0046872">
    <property type="term" value="F:metal ion binding"/>
    <property type="evidence" value="ECO:0007669"/>
    <property type="project" value="InterPro"/>
</dbReference>
<dbReference type="EMBL" id="CP129970">
    <property type="protein sequence ID" value="WKK85428.1"/>
    <property type="molecule type" value="Genomic_DNA"/>
</dbReference>
<dbReference type="InterPro" id="IPR006121">
    <property type="entry name" value="HMA_dom"/>
</dbReference>
<dbReference type="InterPro" id="IPR036163">
    <property type="entry name" value="HMA_dom_sf"/>
</dbReference>
<dbReference type="Proteomes" id="UP001244443">
    <property type="component" value="Chromosome"/>
</dbReference>
<feature type="domain" description="HMA" evidence="1">
    <location>
        <begin position="1"/>
        <end position="65"/>
    </location>
</feature>
<proteinExistence type="predicted"/>
<dbReference type="Proteomes" id="UP001232019">
    <property type="component" value="Chromosome"/>
</dbReference>
<organism evidence="2">
    <name type="scientific">Marivirga arenosa</name>
    <dbReference type="NCBI Taxonomy" id="3059076"/>
    <lineage>
        <taxon>Bacteria</taxon>
        <taxon>Pseudomonadati</taxon>
        <taxon>Bacteroidota</taxon>
        <taxon>Cytophagia</taxon>
        <taxon>Cytophagales</taxon>
        <taxon>Marivirgaceae</taxon>
        <taxon>Marivirga</taxon>
    </lineage>
</organism>
<dbReference type="CDD" id="cd00371">
    <property type="entry name" value="HMA"/>
    <property type="match status" value="1"/>
</dbReference>
<dbReference type="AlphaFoldDB" id="A0AA49GDD4"/>
<reference evidence="2 4" key="1">
    <citation type="submission" date="2023-08" db="EMBL/GenBank/DDBJ databases">
        <title>Comparative genomics and taxonomic characterization of three novel marine species of genus Marivirga.</title>
        <authorList>
            <person name="Muhammad N."/>
            <person name="Kim S.-G."/>
        </authorList>
    </citation>
    <scope>NUCLEOTIDE SEQUENCE</scope>
    <source>
        <strain evidence="3 4">ABR2-2</strain>
        <strain evidence="2">BKB1-2</strain>
    </source>
</reference>
<evidence type="ECO:0000313" key="2">
    <source>
        <dbReference type="EMBL" id="WKK79494.1"/>
    </source>
</evidence>
<accession>A0AA49GDD4</accession>
<evidence type="ECO:0000313" key="3">
    <source>
        <dbReference type="EMBL" id="WKK85428.1"/>
    </source>
</evidence>
<name>A0AA49GDD4_9BACT</name>
<dbReference type="PROSITE" id="PS50846">
    <property type="entry name" value="HMA_2"/>
    <property type="match status" value="1"/>
</dbReference>
<evidence type="ECO:0000313" key="4">
    <source>
        <dbReference type="Proteomes" id="UP001244443"/>
    </source>
</evidence>
<accession>A0AA49JDJ3</accession>
<evidence type="ECO:0000259" key="1">
    <source>
        <dbReference type="PROSITE" id="PS50846"/>
    </source>
</evidence>
<dbReference type="EMBL" id="CP129968">
    <property type="protein sequence ID" value="WKK79494.1"/>
    <property type="molecule type" value="Genomic_DNA"/>
</dbReference>
<keyword evidence="4" id="KW-1185">Reference proteome</keyword>
<protein>
    <submittedName>
        <fullName evidence="2">Heavy metal-associated domain-containing protein</fullName>
    </submittedName>
</protein>
<gene>
    <name evidence="2" type="ORF">QYS47_19130</name>
    <name evidence="3" type="ORF">QYS48_26565</name>
</gene>
<dbReference type="KEGG" id="marp:QYS47_19130"/>
<sequence>MESLELQNVKCGGCVEAIKNGLSDLKGIQVNNVDIPTGKLDFDSKGETSLEDVKAKLDNLGYPAK</sequence>
<dbReference type="Pfam" id="PF00403">
    <property type="entry name" value="HMA"/>
    <property type="match status" value="1"/>
</dbReference>
<dbReference type="SUPFAM" id="SSF55008">
    <property type="entry name" value="HMA, heavy metal-associated domain"/>
    <property type="match status" value="1"/>
</dbReference>
<dbReference type="Gene3D" id="3.30.70.100">
    <property type="match status" value="1"/>
</dbReference>
<dbReference type="RefSeq" id="WP_302101781.1">
    <property type="nucleotide sequence ID" value="NZ_CP129968.2"/>
</dbReference>